<keyword evidence="4" id="KW-1003">Cell membrane</keyword>
<name>A0A2W2H7Z1_9ACTN</name>
<dbReference type="FunFam" id="1.20.1720.10:FF:000004">
    <property type="entry name" value="EmrB/QacA family drug resistance transporter"/>
    <property type="match status" value="1"/>
</dbReference>
<feature type="transmembrane region" description="Helical" evidence="8">
    <location>
        <begin position="83"/>
        <end position="106"/>
    </location>
</feature>
<dbReference type="SUPFAM" id="SSF103473">
    <property type="entry name" value="MFS general substrate transporter"/>
    <property type="match status" value="1"/>
</dbReference>
<protein>
    <recommendedName>
        <fullName evidence="9">Major facilitator superfamily (MFS) profile domain-containing protein</fullName>
    </recommendedName>
</protein>
<evidence type="ECO:0000256" key="6">
    <source>
        <dbReference type="ARBA" id="ARBA00022989"/>
    </source>
</evidence>
<evidence type="ECO:0000256" key="8">
    <source>
        <dbReference type="SAM" id="Phobius"/>
    </source>
</evidence>
<sequence length="332" mass="34424">MIADRRQGMFDVVIVGGGPAGMAGALALGRVHRAVLLVDAEEGRNAAAGSVHNFLSEGLIMASADLAQNAAAAHPKGGANVPLATAGLLIGMLLSVLDQTVVAIALPDIAADLGGMDAIGWIVTSYILASTATGALYGRISDRFGRRPVFVTAVAVFVVGSALCGLAQTTPQMIAARTFQGIGAGALFVLPAIALSELFPQRLRSRVQGFTGGVFAVAGVGGPLAGGAITDAWGWRWIFYVNLPLGLLAMALAAYALRLPKPGGLDQARTRGPPAAMTLQALSRSRATSTIMSSWPPTRRRLPPSSRTARTSTPYLREAVSAWRRKLAYAQA</sequence>
<dbReference type="Gene3D" id="3.50.50.60">
    <property type="entry name" value="FAD/NAD(P)-binding domain"/>
    <property type="match status" value="1"/>
</dbReference>
<dbReference type="Pfam" id="PF07690">
    <property type="entry name" value="MFS_1"/>
    <property type="match status" value="1"/>
</dbReference>
<dbReference type="InterPro" id="IPR020846">
    <property type="entry name" value="MFS_dom"/>
</dbReference>
<keyword evidence="7 8" id="KW-0472">Membrane</keyword>
<evidence type="ECO:0000256" key="5">
    <source>
        <dbReference type="ARBA" id="ARBA00022692"/>
    </source>
</evidence>
<evidence type="ECO:0000313" key="11">
    <source>
        <dbReference type="Proteomes" id="UP000248544"/>
    </source>
</evidence>
<organism evidence="10 11">
    <name type="scientific">Spongiactinospora gelatinilytica</name>
    <dbReference type="NCBI Taxonomy" id="2666298"/>
    <lineage>
        <taxon>Bacteria</taxon>
        <taxon>Bacillati</taxon>
        <taxon>Actinomycetota</taxon>
        <taxon>Actinomycetes</taxon>
        <taxon>Streptosporangiales</taxon>
        <taxon>Streptosporangiaceae</taxon>
        <taxon>Spongiactinospora</taxon>
    </lineage>
</organism>
<feature type="transmembrane region" description="Helical" evidence="8">
    <location>
        <begin position="207"/>
        <end position="225"/>
    </location>
</feature>
<dbReference type="Proteomes" id="UP000248544">
    <property type="component" value="Unassembled WGS sequence"/>
</dbReference>
<evidence type="ECO:0000256" key="2">
    <source>
        <dbReference type="ARBA" id="ARBA00007520"/>
    </source>
</evidence>
<feature type="domain" description="Major facilitator superfamily (MFS) profile" evidence="9">
    <location>
        <begin position="84"/>
        <end position="332"/>
    </location>
</feature>
<feature type="transmembrane region" description="Helical" evidence="8">
    <location>
        <begin position="174"/>
        <end position="195"/>
    </location>
</feature>
<dbReference type="Gene3D" id="1.20.1720.10">
    <property type="entry name" value="Multidrug resistance protein D"/>
    <property type="match status" value="1"/>
</dbReference>
<keyword evidence="3" id="KW-0813">Transport</keyword>
<dbReference type="GO" id="GO:0022857">
    <property type="term" value="F:transmembrane transporter activity"/>
    <property type="evidence" value="ECO:0007669"/>
    <property type="project" value="InterPro"/>
</dbReference>
<keyword evidence="11" id="KW-1185">Reference proteome</keyword>
<dbReference type="InterPro" id="IPR011701">
    <property type="entry name" value="MFS"/>
</dbReference>
<accession>A0A2W2H7Z1</accession>
<dbReference type="GO" id="GO:0005886">
    <property type="term" value="C:plasma membrane"/>
    <property type="evidence" value="ECO:0007669"/>
    <property type="project" value="UniProtKB-SubCell"/>
</dbReference>
<dbReference type="PRINTS" id="PR01036">
    <property type="entry name" value="TCRTETB"/>
</dbReference>
<comment type="similarity">
    <text evidence="2">Belongs to the major facilitator superfamily. TCR/Tet family.</text>
</comment>
<keyword evidence="6 8" id="KW-1133">Transmembrane helix</keyword>
<evidence type="ECO:0000259" key="9">
    <source>
        <dbReference type="PROSITE" id="PS50850"/>
    </source>
</evidence>
<reference evidence="10 11" key="1">
    <citation type="submission" date="2018-01" db="EMBL/GenBank/DDBJ databases">
        <title>Draft genome sequence of Sphaerisporangium sp. 7K107.</title>
        <authorList>
            <person name="Sahin N."/>
            <person name="Saygin H."/>
            <person name="Ay H."/>
        </authorList>
    </citation>
    <scope>NUCLEOTIDE SEQUENCE [LARGE SCALE GENOMIC DNA]</scope>
    <source>
        <strain evidence="10 11">7K107</strain>
    </source>
</reference>
<evidence type="ECO:0000256" key="7">
    <source>
        <dbReference type="ARBA" id="ARBA00023136"/>
    </source>
</evidence>
<dbReference type="InterPro" id="IPR036259">
    <property type="entry name" value="MFS_trans_sf"/>
</dbReference>
<comment type="caution">
    <text evidence="10">The sequence shown here is derived from an EMBL/GenBank/DDBJ whole genome shotgun (WGS) entry which is preliminary data.</text>
</comment>
<gene>
    <name evidence="10" type="ORF">C1I98_00865</name>
</gene>
<dbReference type="PROSITE" id="PS50850">
    <property type="entry name" value="MFS"/>
    <property type="match status" value="1"/>
</dbReference>
<dbReference type="EMBL" id="POUA01000004">
    <property type="protein sequence ID" value="PZG56632.1"/>
    <property type="molecule type" value="Genomic_DNA"/>
</dbReference>
<keyword evidence="5 8" id="KW-0812">Transmembrane</keyword>
<evidence type="ECO:0000256" key="4">
    <source>
        <dbReference type="ARBA" id="ARBA00022475"/>
    </source>
</evidence>
<feature type="transmembrane region" description="Helical" evidence="8">
    <location>
        <begin position="118"/>
        <end position="137"/>
    </location>
</feature>
<evidence type="ECO:0000256" key="3">
    <source>
        <dbReference type="ARBA" id="ARBA00022448"/>
    </source>
</evidence>
<evidence type="ECO:0000256" key="1">
    <source>
        <dbReference type="ARBA" id="ARBA00004651"/>
    </source>
</evidence>
<dbReference type="SUPFAM" id="SSF51905">
    <property type="entry name" value="FAD/NAD(P)-binding domain"/>
    <property type="match status" value="1"/>
</dbReference>
<dbReference type="InterPro" id="IPR036188">
    <property type="entry name" value="FAD/NAD-bd_sf"/>
</dbReference>
<feature type="transmembrane region" description="Helical" evidence="8">
    <location>
        <begin position="149"/>
        <end position="168"/>
    </location>
</feature>
<dbReference type="AlphaFoldDB" id="A0A2W2H7Z1"/>
<feature type="transmembrane region" description="Helical" evidence="8">
    <location>
        <begin position="237"/>
        <end position="257"/>
    </location>
</feature>
<evidence type="ECO:0000313" key="10">
    <source>
        <dbReference type="EMBL" id="PZG56632.1"/>
    </source>
</evidence>
<proteinExistence type="inferred from homology"/>
<dbReference type="PANTHER" id="PTHR23501:SF154">
    <property type="entry name" value="MULTIDRUG-EFFLUX TRANSPORTER RV1634-RELATED"/>
    <property type="match status" value="1"/>
</dbReference>
<dbReference type="PANTHER" id="PTHR23501">
    <property type="entry name" value="MAJOR FACILITATOR SUPERFAMILY"/>
    <property type="match status" value="1"/>
</dbReference>
<comment type="subcellular location">
    <subcellularLocation>
        <location evidence="1">Cell membrane</location>
        <topology evidence="1">Multi-pass membrane protein</topology>
    </subcellularLocation>
</comment>